<sequence length="968" mass="108137">MRLALRLFRPSFRSLSTMATPALSAAQVRQEFFNYFKSKQHTFVPSSATIPYEDPTLLFANAGMNQYKSIFLGTVDPHSDLAKLKRAFNTQKCIRAGGKHNDLDDVGKDSYHHTFFEMLGNWSFGDYFKKEAVEYSWELLTDVYKLPKDRLYVTYFEGDPKNGLEPDLEAKQYWLDQGVAEDHILPGNAKDNFWEMGATGPCGPCSEIHFDRIGGRNAAHLVNQDDPDVLEIWNNVFIQFNREDDGSLKSLPSKHVDTGMGFERLVSVIQDKRSNYDTDVFQPIFKRVQELTGVREYSGKFGEEDADGIDTAYRVVADHVRTLTFALSDGGVPNNVGRGYVLRRILRRGARYARKKLGVTIGSFFSSLSPVVVEQLGDVFPELTKKVDEIKEILDEEEESFSRTLDRGEKLFEQYAAQALEKGEKQLNGKDVWRLYDTYGFPVDLTLLMAEELGLGVNEQEFEAAQAASKEASKASLKKNDKDVVRLDVHDIAALEKNDEVPKTDDSAKFGLGNIDATVKAVYFNKSFLKSTSDIPLDTPFGLILDRTSFYAESGGQEYDTGNIVVDGVADFEVTNVQVFNGYVLHIGHLKYGQLSVGDSVVSSYDELRRWPLRNNHTATHILNFSLREILGDHIDQKGSLVAPTKLRFDFSHKAQIALPDLAKIESLSVDWIKRNVKVFSKNFDLKTAQKIPGLRAVFGEAYPDPVRVVTLEFDVEEIANDVENTKWRKTSVEFCGGTHVARTGDIKDFVITEESGIAKGIRRITAVTGHEAQDVTRRADSLEAKLRQVELSSGKTKDAGLKALSLELGQADISLIRKTELRDRLAALRKAFDKEVKEKEASVNKAAVEAVVAYFKENPNAEAYFSILDVEGNVKILQAVILQTKKLNKAAYVFSVDTEGNKVAHVNHVPEYLRSKGFEARVWASKVADVLGGKAGGKDDSAQGVGVNTDKVQEALSVAEKYFVDTK</sequence>
<proteinExistence type="predicted"/>
<accession>A0ACB8SPP1</accession>
<protein>
    <submittedName>
        <fullName evidence="1">Uncharacterized protein</fullName>
    </submittedName>
</protein>
<name>A0ACB8SPP1_9AGAM</name>
<evidence type="ECO:0000313" key="2">
    <source>
        <dbReference type="Proteomes" id="UP000814140"/>
    </source>
</evidence>
<keyword evidence="2" id="KW-1185">Reference proteome</keyword>
<gene>
    <name evidence="1" type="ORF">BV25DRAFT_1994491</name>
</gene>
<reference evidence="1" key="2">
    <citation type="journal article" date="2022" name="New Phytol.">
        <title>Evolutionary transition to the ectomycorrhizal habit in the genomes of a hyperdiverse lineage of mushroom-forming fungi.</title>
        <authorList>
            <person name="Looney B."/>
            <person name="Miyauchi S."/>
            <person name="Morin E."/>
            <person name="Drula E."/>
            <person name="Courty P.E."/>
            <person name="Kohler A."/>
            <person name="Kuo A."/>
            <person name="LaButti K."/>
            <person name="Pangilinan J."/>
            <person name="Lipzen A."/>
            <person name="Riley R."/>
            <person name="Andreopoulos W."/>
            <person name="He G."/>
            <person name="Johnson J."/>
            <person name="Nolan M."/>
            <person name="Tritt A."/>
            <person name="Barry K.W."/>
            <person name="Grigoriev I.V."/>
            <person name="Nagy L.G."/>
            <person name="Hibbett D."/>
            <person name="Henrissat B."/>
            <person name="Matheny P.B."/>
            <person name="Labbe J."/>
            <person name="Martin F.M."/>
        </authorList>
    </citation>
    <scope>NUCLEOTIDE SEQUENCE</scope>
    <source>
        <strain evidence="1">HHB10654</strain>
    </source>
</reference>
<dbReference type="Proteomes" id="UP000814140">
    <property type="component" value="Unassembled WGS sequence"/>
</dbReference>
<comment type="caution">
    <text evidence="1">The sequence shown here is derived from an EMBL/GenBank/DDBJ whole genome shotgun (WGS) entry which is preliminary data.</text>
</comment>
<dbReference type="EMBL" id="MU277239">
    <property type="protein sequence ID" value="KAI0058060.1"/>
    <property type="molecule type" value="Genomic_DNA"/>
</dbReference>
<reference evidence="1" key="1">
    <citation type="submission" date="2021-03" db="EMBL/GenBank/DDBJ databases">
        <authorList>
            <consortium name="DOE Joint Genome Institute"/>
            <person name="Ahrendt S."/>
            <person name="Looney B.P."/>
            <person name="Miyauchi S."/>
            <person name="Morin E."/>
            <person name="Drula E."/>
            <person name="Courty P.E."/>
            <person name="Chicoki N."/>
            <person name="Fauchery L."/>
            <person name="Kohler A."/>
            <person name="Kuo A."/>
            <person name="Labutti K."/>
            <person name="Pangilinan J."/>
            <person name="Lipzen A."/>
            <person name="Riley R."/>
            <person name="Andreopoulos W."/>
            <person name="He G."/>
            <person name="Johnson J."/>
            <person name="Barry K.W."/>
            <person name="Grigoriev I.V."/>
            <person name="Nagy L."/>
            <person name="Hibbett D."/>
            <person name="Henrissat B."/>
            <person name="Matheny P.B."/>
            <person name="Labbe J."/>
            <person name="Martin F."/>
        </authorList>
    </citation>
    <scope>NUCLEOTIDE SEQUENCE</scope>
    <source>
        <strain evidence="1">HHB10654</strain>
    </source>
</reference>
<organism evidence="1 2">
    <name type="scientific">Artomyces pyxidatus</name>
    <dbReference type="NCBI Taxonomy" id="48021"/>
    <lineage>
        <taxon>Eukaryota</taxon>
        <taxon>Fungi</taxon>
        <taxon>Dikarya</taxon>
        <taxon>Basidiomycota</taxon>
        <taxon>Agaricomycotina</taxon>
        <taxon>Agaricomycetes</taxon>
        <taxon>Russulales</taxon>
        <taxon>Auriscalpiaceae</taxon>
        <taxon>Artomyces</taxon>
    </lineage>
</organism>
<evidence type="ECO:0000313" key="1">
    <source>
        <dbReference type="EMBL" id="KAI0058060.1"/>
    </source>
</evidence>